<keyword evidence="2" id="KW-0378">Hydrolase</keyword>
<accession>A0ABW4EKD1</accession>
<protein>
    <submittedName>
        <fullName evidence="2">Endonuclease/exonuclease/phosphatase family protein</fullName>
    </submittedName>
</protein>
<dbReference type="Gene3D" id="3.60.10.10">
    <property type="entry name" value="Endonuclease/exonuclease/phosphatase"/>
    <property type="match status" value="1"/>
</dbReference>
<dbReference type="PANTHER" id="PTHR14859:SF1">
    <property type="entry name" value="PGAP2-INTERACTING PROTEIN"/>
    <property type="match status" value="1"/>
</dbReference>
<comment type="caution">
    <text evidence="2">The sequence shown here is derived from an EMBL/GenBank/DDBJ whole genome shotgun (WGS) entry which is preliminary data.</text>
</comment>
<name>A0ABW4EKD1_9RHOB</name>
<dbReference type="SUPFAM" id="SSF56219">
    <property type="entry name" value="DNase I-like"/>
    <property type="match status" value="1"/>
</dbReference>
<evidence type="ECO:0000259" key="1">
    <source>
        <dbReference type="Pfam" id="PF03372"/>
    </source>
</evidence>
<evidence type="ECO:0000313" key="3">
    <source>
        <dbReference type="Proteomes" id="UP001597186"/>
    </source>
</evidence>
<evidence type="ECO:0000313" key="2">
    <source>
        <dbReference type="EMBL" id="MFD1511390.1"/>
    </source>
</evidence>
<dbReference type="Pfam" id="PF03372">
    <property type="entry name" value="Exo_endo_phos"/>
    <property type="match status" value="1"/>
</dbReference>
<dbReference type="RefSeq" id="WP_379918715.1">
    <property type="nucleotide sequence ID" value="NZ_JBHUDD010000158.1"/>
</dbReference>
<keyword evidence="2" id="KW-0255">Endonuclease</keyword>
<keyword evidence="3" id="KW-1185">Reference proteome</keyword>
<proteinExistence type="predicted"/>
<dbReference type="EMBL" id="JBHUDD010000158">
    <property type="protein sequence ID" value="MFD1511390.1"/>
    <property type="molecule type" value="Genomic_DNA"/>
</dbReference>
<dbReference type="InterPro" id="IPR036691">
    <property type="entry name" value="Endo/exonu/phosph_ase_sf"/>
</dbReference>
<reference evidence="3" key="1">
    <citation type="journal article" date="2019" name="Int. J. Syst. Evol. Microbiol.">
        <title>The Global Catalogue of Microorganisms (GCM) 10K type strain sequencing project: providing services to taxonomists for standard genome sequencing and annotation.</title>
        <authorList>
            <consortium name="The Broad Institute Genomics Platform"/>
            <consortium name="The Broad Institute Genome Sequencing Center for Infectious Disease"/>
            <person name="Wu L."/>
            <person name="Ma J."/>
        </authorList>
    </citation>
    <scope>NUCLEOTIDE SEQUENCE [LARGE SCALE GENOMIC DNA]</scope>
    <source>
        <strain evidence="3">CGMCC 1.12477</strain>
    </source>
</reference>
<dbReference type="InterPro" id="IPR005135">
    <property type="entry name" value="Endo/exonuclease/phosphatase"/>
</dbReference>
<feature type="domain" description="Endonuclease/exonuclease/phosphatase" evidence="1">
    <location>
        <begin position="11"/>
        <end position="210"/>
    </location>
</feature>
<sequence>MQKCVGLDLRRRPDRSLGVIDALGADVVVLQEADKRLAPRPAALPAHMARDAGWQVVDLGEPAGSLGWHGNAMLIGPRLGVLTTGHLELPGLEPRGAIRVELDTGLGPLRVIGVHLGLVKRYRLLQLAAIMRALRTLPQMPTVVAGDFNDWGAGRDLDAQVPGLTFVAPVPSFPSPRPVAALDRFLISDQLRAQASGVHIARPARIASDHLPVWVDLVRG</sequence>
<keyword evidence="2" id="KW-0540">Nuclease</keyword>
<dbReference type="PANTHER" id="PTHR14859">
    <property type="entry name" value="CALCOFLUOR WHITE HYPERSENSITIVE PROTEIN PRECURSOR"/>
    <property type="match status" value="1"/>
</dbReference>
<organism evidence="2 3">
    <name type="scientific">Lacimonas salitolerans</name>
    <dbReference type="NCBI Taxonomy" id="1323750"/>
    <lineage>
        <taxon>Bacteria</taxon>
        <taxon>Pseudomonadati</taxon>
        <taxon>Pseudomonadota</taxon>
        <taxon>Alphaproteobacteria</taxon>
        <taxon>Rhodobacterales</taxon>
        <taxon>Paracoccaceae</taxon>
        <taxon>Lacimonas</taxon>
    </lineage>
</organism>
<gene>
    <name evidence="2" type="ORF">ACFTOW_18565</name>
</gene>
<dbReference type="Proteomes" id="UP001597186">
    <property type="component" value="Unassembled WGS sequence"/>
</dbReference>
<dbReference type="GO" id="GO:0004519">
    <property type="term" value="F:endonuclease activity"/>
    <property type="evidence" value="ECO:0007669"/>
    <property type="project" value="UniProtKB-KW"/>
</dbReference>
<dbReference type="InterPro" id="IPR051916">
    <property type="entry name" value="GPI-anchor_lipid_remodeler"/>
</dbReference>